<dbReference type="EMBL" id="LYDR01000039">
    <property type="protein sequence ID" value="ODA34607.1"/>
    <property type="molecule type" value="Genomic_DNA"/>
</dbReference>
<comment type="caution">
    <text evidence="1">The sequence shown here is derived from an EMBL/GenBank/DDBJ whole genome shotgun (WGS) entry which is preliminary data.</text>
</comment>
<dbReference type="Pfam" id="PF11958">
    <property type="entry name" value="DUF3472"/>
    <property type="match status" value="1"/>
</dbReference>
<dbReference type="AlphaFoldDB" id="A0A1C3EMY9"/>
<protein>
    <submittedName>
        <fullName evidence="1">Uncharacterized protein</fullName>
    </submittedName>
</protein>
<reference evidence="1 2" key="1">
    <citation type="submission" date="2016-05" db="EMBL/GenBank/DDBJ databases">
        <title>Genomic and physiological characterization of Planctopirus sp. isolated from fresh water lake.</title>
        <authorList>
            <person name="Subhash Y."/>
            <person name="Ramana C."/>
        </authorList>
    </citation>
    <scope>NUCLEOTIDE SEQUENCE [LARGE SCALE GENOMIC DNA]</scope>
    <source>
        <strain evidence="1 2">JC280</strain>
    </source>
</reference>
<dbReference type="InterPro" id="IPR021862">
    <property type="entry name" value="DUF3472"/>
</dbReference>
<sequence>MNHRSMTHQVLSHIAAALFASNSLRFLAAIGAAGLLIAAWAGNSLASDPIAPAAVVTPPLSAEQPSPADMARAAGVKLPSLPWHTANIWWELASETENFEMLEQTVTIDRDVPSTMNLYIAPMGIAMISGMQCYGGIQTNINGWATKESRERVFRGKGAIFSRWSNDKKTPIGLDHVLTAGEDCLVESAGYEGEFASVRRPFEWTKGTYTYRIRKDKTEQIDGQPHTWFTCEVETKDCCQITVGSLRFEGETFKFWPRQSAFVEVYSTRQIPRSHIPAVEVTFGWPRINGQPVKLKRAHAYYPNQSTQASPDCAVVTAERSHCVVKVGPIFVRDEANRRHELLIVPPAE</sequence>
<evidence type="ECO:0000313" key="2">
    <source>
        <dbReference type="Proteomes" id="UP000094828"/>
    </source>
</evidence>
<proteinExistence type="predicted"/>
<dbReference type="Proteomes" id="UP000094828">
    <property type="component" value="Unassembled WGS sequence"/>
</dbReference>
<evidence type="ECO:0000313" key="1">
    <source>
        <dbReference type="EMBL" id="ODA34607.1"/>
    </source>
</evidence>
<gene>
    <name evidence="1" type="ORF">A6X21_02690</name>
</gene>
<accession>A0A1C3EMY9</accession>
<dbReference type="OrthoDB" id="247313at2"/>
<dbReference type="RefSeq" id="WP_068846077.1">
    <property type="nucleotide sequence ID" value="NZ_LYDR01000039.1"/>
</dbReference>
<name>A0A1C3EMY9_9PLAN</name>
<organism evidence="1 2">
    <name type="scientific">Planctopirus hydrillae</name>
    <dbReference type="NCBI Taxonomy" id="1841610"/>
    <lineage>
        <taxon>Bacteria</taxon>
        <taxon>Pseudomonadati</taxon>
        <taxon>Planctomycetota</taxon>
        <taxon>Planctomycetia</taxon>
        <taxon>Planctomycetales</taxon>
        <taxon>Planctomycetaceae</taxon>
        <taxon>Planctopirus</taxon>
    </lineage>
</organism>
<keyword evidence="2" id="KW-1185">Reference proteome</keyword>